<reference evidence="2 3" key="1">
    <citation type="journal article" date="2023" name="IMA Fungus">
        <title>Comparative genomic study of the Penicillium genus elucidates a diverse pangenome and 15 lateral gene transfer events.</title>
        <authorList>
            <person name="Petersen C."/>
            <person name="Sorensen T."/>
            <person name="Nielsen M.R."/>
            <person name="Sondergaard T.E."/>
            <person name="Sorensen J.L."/>
            <person name="Fitzpatrick D.A."/>
            <person name="Frisvad J.C."/>
            <person name="Nielsen K.L."/>
        </authorList>
    </citation>
    <scope>NUCLEOTIDE SEQUENCE [LARGE SCALE GENOMIC DNA]</scope>
    <source>
        <strain evidence="2 3">IBT 35679</strain>
    </source>
</reference>
<comment type="caution">
    <text evidence="2">The sequence shown here is derived from an EMBL/GenBank/DDBJ whole genome shotgun (WGS) entry which is preliminary data.</text>
</comment>
<dbReference type="EMBL" id="JAQIZZ010000003">
    <property type="protein sequence ID" value="KAJ5546163.1"/>
    <property type="molecule type" value="Genomic_DNA"/>
</dbReference>
<gene>
    <name evidence="2" type="ORF">N7494_003748</name>
</gene>
<organism evidence="2 3">
    <name type="scientific">Penicillium frequentans</name>
    <dbReference type="NCBI Taxonomy" id="3151616"/>
    <lineage>
        <taxon>Eukaryota</taxon>
        <taxon>Fungi</taxon>
        <taxon>Dikarya</taxon>
        <taxon>Ascomycota</taxon>
        <taxon>Pezizomycotina</taxon>
        <taxon>Eurotiomycetes</taxon>
        <taxon>Eurotiomycetidae</taxon>
        <taxon>Eurotiales</taxon>
        <taxon>Aspergillaceae</taxon>
        <taxon>Penicillium</taxon>
    </lineage>
</organism>
<dbReference type="Proteomes" id="UP001220324">
    <property type="component" value="Unassembled WGS sequence"/>
</dbReference>
<proteinExistence type="predicted"/>
<evidence type="ECO:0000313" key="3">
    <source>
        <dbReference type="Proteomes" id="UP001220324"/>
    </source>
</evidence>
<sequence length="66" mass="7770">MLSLLFFNMMFLHPKFMASIMQTLAVLSESNFSSEYKSIKQQVVWRHKPLVNNNRHAVKKHRPKGP</sequence>
<evidence type="ECO:0000256" key="1">
    <source>
        <dbReference type="SAM" id="SignalP"/>
    </source>
</evidence>
<keyword evidence="3" id="KW-1185">Reference proteome</keyword>
<name>A0AAD6GI73_9EURO</name>
<protein>
    <submittedName>
        <fullName evidence="2">Uncharacterized protein</fullName>
    </submittedName>
</protein>
<feature type="signal peptide" evidence="1">
    <location>
        <begin position="1"/>
        <end position="18"/>
    </location>
</feature>
<feature type="chain" id="PRO_5042147778" evidence="1">
    <location>
        <begin position="19"/>
        <end position="66"/>
    </location>
</feature>
<dbReference type="AlphaFoldDB" id="A0AAD6GI73"/>
<accession>A0AAD6GI73</accession>
<keyword evidence="1" id="KW-0732">Signal</keyword>
<evidence type="ECO:0000313" key="2">
    <source>
        <dbReference type="EMBL" id="KAJ5546163.1"/>
    </source>
</evidence>